<proteinExistence type="predicted"/>
<name>A0AAU6VZI7_9VIRU</name>
<gene>
    <name evidence="1" type="ORF">Lyrsu03_00047</name>
</gene>
<protein>
    <submittedName>
        <fullName evidence="1">Uncharacterized protein</fullName>
    </submittedName>
</protein>
<organism evidence="1">
    <name type="scientific">Pseudomonas phage Lyrsu03</name>
    <dbReference type="NCBI Taxonomy" id="3138537"/>
    <lineage>
        <taxon>Viruses</taxon>
    </lineage>
</organism>
<dbReference type="EMBL" id="PP179314">
    <property type="protein sequence ID" value="XAI69845.1"/>
    <property type="molecule type" value="Genomic_DNA"/>
</dbReference>
<evidence type="ECO:0000313" key="1">
    <source>
        <dbReference type="EMBL" id="XAI69845.1"/>
    </source>
</evidence>
<sequence>MSQPVEVLVFPLDCDKRQAMDAKQYHACQRSLEVLKGDLAVSEYGSGYKALIQKRISEVQSMMTAIEKKYRSEA</sequence>
<reference evidence="1" key="1">
    <citation type="journal article" date="2024" name="J. Gen. Virol.">
        <title>Novel phages of Pseudomonas syringae unveil numerous potential auxiliary metabolic genes.</title>
        <authorList>
            <person name="Feltin C."/>
            <person name="Garneau J.R."/>
            <person name="Morris C.E."/>
            <person name="Berard A."/>
            <person name="Torres-Barcelo C."/>
        </authorList>
    </citation>
    <scope>NUCLEOTIDE SEQUENCE</scope>
</reference>
<accession>A0AAU6VZI7</accession>